<keyword evidence="6 11" id="KW-0479">Metal-binding</keyword>
<evidence type="ECO:0000313" key="14">
    <source>
        <dbReference type="Proteomes" id="UP000823886"/>
    </source>
</evidence>
<dbReference type="EMBL" id="DWVZ01000208">
    <property type="protein sequence ID" value="HJC64838.1"/>
    <property type="molecule type" value="Genomic_DNA"/>
</dbReference>
<evidence type="ECO:0000256" key="5">
    <source>
        <dbReference type="ARBA" id="ARBA00022485"/>
    </source>
</evidence>
<dbReference type="SUPFAM" id="SSF54862">
    <property type="entry name" value="4Fe-4S ferredoxins"/>
    <property type="match status" value="1"/>
</dbReference>
<evidence type="ECO:0000256" key="6">
    <source>
        <dbReference type="ARBA" id="ARBA00022723"/>
    </source>
</evidence>
<evidence type="ECO:0000256" key="9">
    <source>
        <dbReference type="ARBA" id="ARBA00023004"/>
    </source>
</evidence>
<feature type="domain" description="4Fe-4S ferredoxin-type" evidence="12">
    <location>
        <begin position="1"/>
        <end position="28"/>
    </location>
</feature>
<dbReference type="Pfam" id="PF13187">
    <property type="entry name" value="Fer4_9"/>
    <property type="match status" value="1"/>
</dbReference>
<dbReference type="PANTHER" id="PTHR24960">
    <property type="entry name" value="PHOTOSYSTEM I IRON-SULFUR CENTER-RELATED"/>
    <property type="match status" value="1"/>
</dbReference>
<keyword evidence="5 11" id="KW-0004">4Fe-4S</keyword>
<dbReference type="PROSITE" id="PS51379">
    <property type="entry name" value="4FE4S_FER_2"/>
    <property type="match status" value="2"/>
</dbReference>
<evidence type="ECO:0000256" key="1">
    <source>
        <dbReference type="ARBA" id="ARBA00001966"/>
    </source>
</evidence>
<keyword evidence="10 11" id="KW-0411">Iron-sulfur</keyword>
<reference evidence="13" key="2">
    <citation type="submission" date="2021-04" db="EMBL/GenBank/DDBJ databases">
        <authorList>
            <person name="Gilroy R."/>
        </authorList>
    </citation>
    <scope>NUCLEOTIDE SEQUENCE</scope>
    <source>
        <strain evidence="13">ChiBcec2-3848</strain>
    </source>
</reference>
<name>A0A9D2PR23_9FIRM</name>
<accession>A0A9D2PR23</accession>
<dbReference type="Proteomes" id="UP000823886">
    <property type="component" value="Unassembled WGS sequence"/>
</dbReference>
<proteinExistence type="predicted"/>
<dbReference type="InterPro" id="IPR017896">
    <property type="entry name" value="4Fe4S_Fe-S-bd"/>
</dbReference>
<protein>
    <recommendedName>
        <fullName evidence="3 11">Ferredoxin</fullName>
    </recommendedName>
</protein>
<keyword evidence="7" id="KW-0677">Repeat</keyword>
<comment type="cofactor">
    <cofactor evidence="1 11">
        <name>[4Fe-4S] cluster</name>
        <dbReference type="ChEBI" id="CHEBI:49883"/>
    </cofactor>
</comment>
<dbReference type="AlphaFoldDB" id="A0A9D2PR23"/>
<keyword evidence="9 11" id="KW-0408">Iron</keyword>
<dbReference type="PROSITE" id="PS00198">
    <property type="entry name" value="4FE4S_FER_1"/>
    <property type="match status" value="1"/>
</dbReference>
<evidence type="ECO:0000256" key="7">
    <source>
        <dbReference type="ARBA" id="ARBA00022737"/>
    </source>
</evidence>
<evidence type="ECO:0000259" key="12">
    <source>
        <dbReference type="PROSITE" id="PS51379"/>
    </source>
</evidence>
<evidence type="ECO:0000256" key="11">
    <source>
        <dbReference type="RuleBase" id="RU365098"/>
    </source>
</evidence>
<comment type="caution">
    <text evidence="13">The sequence shown here is derived from an EMBL/GenBank/DDBJ whole genome shotgun (WGS) entry which is preliminary data.</text>
</comment>
<gene>
    <name evidence="13" type="ORF">H9753_14685</name>
</gene>
<dbReference type="PANTHER" id="PTHR24960:SF79">
    <property type="entry name" value="PHOTOSYSTEM I IRON-SULFUR CENTER"/>
    <property type="match status" value="1"/>
</dbReference>
<dbReference type="GO" id="GO:0046872">
    <property type="term" value="F:metal ion binding"/>
    <property type="evidence" value="ECO:0007669"/>
    <property type="project" value="UniProtKB-UniRule"/>
</dbReference>
<sequence>MAYVITDECVSCGTCAAECPVEAISEGDSKYVIDADTCVDCGTCAGVCPTEAIVEGE</sequence>
<dbReference type="InterPro" id="IPR000813">
    <property type="entry name" value="7Fe_ferredoxin"/>
</dbReference>
<organism evidence="13 14">
    <name type="scientific">Candidatus Blautia merdavium</name>
    <dbReference type="NCBI Taxonomy" id="2838494"/>
    <lineage>
        <taxon>Bacteria</taxon>
        <taxon>Bacillati</taxon>
        <taxon>Bacillota</taxon>
        <taxon>Clostridia</taxon>
        <taxon>Lachnospirales</taxon>
        <taxon>Lachnospiraceae</taxon>
        <taxon>Blautia</taxon>
    </lineage>
</organism>
<dbReference type="GO" id="GO:0009055">
    <property type="term" value="F:electron transfer activity"/>
    <property type="evidence" value="ECO:0007669"/>
    <property type="project" value="UniProtKB-UniRule"/>
</dbReference>
<evidence type="ECO:0000256" key="8">
    <source>
        <dbReference type="ARBA" id="ARBA00022982"/>
    </source>
</evidence>
<evidence type="ECO:0000256" key="4">
    <source>
        <dbReference type="ARBA" id="ARBA00022448"/>
    </source>
</evidence>
<comment type="function">
    <text evidence="2 11">Ferredoxins are iron-sulfur proteins that transfer electrons in a wide variety of metabolic reactions.</text>
</comment>
<reference evidence="13" key="1">
    <citation type="journal article" date="2021" name="PeerJ">
        <title>Extensive microbial diversity within the chicken gut microbiome revealed by metagenomics and culture.</title>
        <authorList>
            <person name="Gilroy R."/>
            <person name="Ravi A."/>
            <person name="Getino M."/>
            <person name="Pursley I."/>
            <person name="Horton D.L."/>
            <person name="Alikhan N.F."/>
            <person name="Baker D."/>
            <person name="Gharbi K."/>
            <person name="Hall N."/>
            <person name="Watson M."/>
            <person name="Adriaenssens E.M."/>
            <person name="Foster-Nyarko E."/>
            <person name="Jarju S."/>
            <person name="Secka A."/>
            <person name="Antonio M."/>
            <person name="Oren A."/>
            <person name="Chaudhuri R.R."/>
            <person name="La Ragione R."/>
            <person name="Hildebrand F."/>
            <person name="Pallen M.J."/>
        </authorList>
    </citation>
    <scope>NUCLEOTIDE SEQUENCE</scope>
    <source>
        <strain evidence="13">ChiBcec2-3848</strain>
    </source>
</reference>
<feature type="domain" description="4Fe-4S ferredoxin-type" evidence="12">
    <location>
        <begin position="29"/>
        <end position="57"/>
    </location>
</feature>
<dbReference type="InterPro" id="IPR050157">
    <property type="entry name" value="PSI_iron-sulfur_center"/>
</dbReference>
<dbReference type="InterPro" id="IPR017900">
    <property type="entry name" value="4Fe4S_Fe_S_CS"/>
</dbReference>
<evidence type="ECO:0000256" key="3">
    <source>
        <dbReference type="ARBA" id="ARBA00013529"/>
    </source>
</evidence>
<evidence type="ECO:0000313" key="13">
    <source>
        <dbReference type="EMBL" id="HJC64838.1"/>
    </source>
</evidence>
<keyword evidence="8 11" id="KW-0249">Electron transport</keyword>
<dbReference type="GO" id="GO:0051539">
    <property type="term" value="F:4 iron, 4 sulfur cluster binding"/>
    <property type="evidence" value="ECO:0007669"/>
    <property type="project" value="UniProtKB-UniRule"/>
</dbReference>
<dbReference type="GO" id="GO:0005737">
    <property type="term" value="C:cytoplasm"/>
    <property type="evidence" value="ECO:0007669"/>
    <property type="project" value="TreeGrafter"/>
</dbReference>
<evidence type="ECO:0000256" key="10">
    <source>
        <dbReference type="ARBA" id="ARBA00023014"/>
    </source>
</evidence>
<evidence type="ECO:0000256" key="2">
    <source>
        <dbReference type="ARBA" id="ARBA00003532"/>
    </source>
</evidence>
<dbReference type="FunFam" id="3.30.70.20:FF:000045">
    <property type="entry name" value="Ferredoxin, 4Fe-4S"/>
    <property type="match status" value="1"/>
</dbReference>
<dbReference type="PRINTS" id="PR00354">
    <property type="entry name" value="7FE8SFRDOXIN"/>
</dbReference>
<keyword evidence="4 11" id="KW-0813">Transport</keyword>
<dbReference type="Gene3D" id="3.30.70.20">
    <property type="match status" value="1"/>
</dbReference>